<accession>A0A6G1BY59</accession>
<dbReference type="Proteomes" id="UP000479710">
    <property type="component" value="Unassembled WGS sequence"/>
</dbReference>
<name>A0A6G1BY59_9ORYZ</name>
<sequence length="72" mass="7415">MLRLQSTARRLWPAPTTAIAAAGYHSSAAVAYTHGGGGAFVLPDGLDRTSNAYARNAAAVCGLLSDLRARVS</sequence>
<evidence type="ECO:0000313" key="2">
    <source>
        <dbReference type="Proteomes" id="UP000479710"/>
    </source>
</evidence>
<comment type="caution">
    <text evidence="1">The sequence shown here is derived from an EMBL/GenBank/DDBJ whole genome shotgun (WGS) entry which is preliminary data.</text>
</comment>
<organism evidence="1 2">
    <name type="scientific">Oryza meyeriana var. granulata</name>
    <dbReference type="NCBI Taxonomy" id="110450"/>
    <lineage>
        <taxon>Eukaryota</taxon>
        <taxon>Viridiplantae</taxon>
        <taxon>Streptophyta</taxon>
        <taxon>Embryophyta</taxon>
        <taxon>Tracheophyta</taxon>
        <taxon>Spermatophyta</taxon>
        <taxon>Magnoliopsida</taxon>
        <taxon>Liliopsida</taxon>
        <taxon>Poales</taxon>
        <taxon>Poaceae</taxon>
        <taxon>BOP clade</taxon>
        <taxon>Oryzoideae</taxon>
        <taxon>Oryzeae</taxon>
        <taxon>Oryzinae</taxon>
        <taxon>Oryza</taxon>
        <taxon>Oryza meyeriana</taxon>
    </lineage>
</organism>
<gene>
    <name evidence="1" type="ORF">E2562_017675</name>
</gene>
<dbReference type="AlphaFoldDB" id="A0A6G1BY59"/>
<keyword evidence="2" id="KW-1185">Reference proteome</keyword>
<reference evidence="1 2" key="1">
    <citation type="submission" date="2019-11" db="EMBL/GenBank/DDBJ databases">
        <title>Whole genome sequence of Oryza granulata.</title>
        <authorList>
            <person name="Li W."/>
        </authorList>
    </citation>
    <scope>NUCLEOTIDE SEQUENCE [LARGE SCALE GENOMIC DNA]</scope>
    <source>
        <strain evidence="2">cv. Menghai</strain>
        <tissue evidence="1">Leaf</tissue>
    </source>
</reference>
<dbReference type="OrthoDB" id="1721472at2759"/>
<evidence type="ECO:0000313" key="1">
    <source>
        <dbReference type="EMBL" id="KAF0892701.1"/>
    </source>
</evidence>
<protein>
    <submittedName>
        <fullName evidence="1">Uncharacterized protein</fullName>
    </submittedName>
</protein>
<dbReference type="EMBL" id="SPHZ02000011">
    <property type="protein sequence ID" value="KAF0892701.1"/>
    <property type="molecule type" value="Genomic_DNA"/>
</dbReference>
<proteinExistence type="predicted"/>